<protein>
    <recommendedName>
        <fullName evidence="3">DUF721 domain-containing protein</fullName>
    </recommendedName>
</protein>
<dbReference type="RefSeq" id="WP_338437254.1">
    <property type="nucleotide sequence ID" value="NZ_JAUYVH010000008.1"/>
</dbReference>
<keyword evidence="2" id="KW-1185">Reference proteome</keyword>
<evidence type="ECO:0000313" key="2">
    <source>
        <dbReference type="Proteomes" id="UP001225596"/>
    </source>
</evidence>
<accession>A0ABU1BQM0</accession>
<dbReference type="EMBL" id="JAUYVH010000008">
    <property type="protein sequence ID" value="MDQ9171315.1"/>
    <property type="molecule type" value="Genomic_DNA"/>
</dbReference>
<organism evidence="1 2">
    <name type="scientific">Keguizhuia sedimenti</name>
    <dbReference type="NCBI Taxonomy" id="3064264"/>
    <lineage>
        <taxon>Bacteria</taxon>
        <taxon>Pseudomonadati</taxon>
        <taxon>Pseudomonadota</taxon>
        <taxon>Betaproteobacteria</taxon>
        <taxon>Burkholderiales</taxon>
        <taxon>Oxalobacteraceae</taxon>
        <taxon>Keguizhuia</taxon>
    </lineage>
</organism>
<dbReference type="Pfam" id="PF05258">
    <property type="entry name" value="DciA"/>
    <property type="match status" value="1"/>
</dbReference>
<proteinExistence type="predicted"/>
<sequence length="172" mass="19035">MKRFTSNFSYQPRATVTSKGASPAHGAVDFLRTHDRMAALFPAVARMAELQKECTTLLPETFHACTVVQFEGGCLVFSSPNAALATKLKQRLPKLQEALLNRGWQVNSIRVKVSVSTSFTAPVPVRKEKQLPLDALSALSELEQQLETSPRNAALKAAIQTMLMRHRTTQKK</sequence>
<comment type="caution">
    <text evidence="1">The sequence shown here is derived from an EMBL/GenBank/DDBJ whole genome shotgun (WGS) entry which is preliminary data.</text>
</comment>
<dbReference type="Proteomes" id="UP001225596">
    <property type="component" value="Unassembled WGS sequence"/>
</dbReference>
<evidence type="ECO:0000313" key="1">
    <source>
        <dbReference type="EMBL" id="MDQ9171315.1"/>
    </source>
</evidence>
<name>A0ABU1BQM0_9BURK</name>
<dbReference type="InterPro" id="IPR007922">
    <property type="entry name" value="DciA-like"/>
</dbReference>
<evidence type="ECO:0008006" key="3">
    <source>
        <dbReference type="Google" id="ProtNLM"/>
    </source>
</evidence>
<reference evidence="1 2" key="1">
    <citation type="submission" date="2023-08" db="EMBL/GenBank/DDBJ databases">
        <title>Oxalobacteraceae gen .nov., isolated from river sludge outside the plant.</title>
        <authorList>
            <person name="Zhao S.Y."/>
        </authorList>
    </citation>
    <scope>NUCLEOTIDE SEQUENCE [LARGE SCALE GENOMIC DNA]</scope>
    <source>
        <strain evidence="1 2">R-40</strain>
    </source>
</reference>
<gene>
    <name evidence="1" type="ORF">Q8A64_12950</name>
</gene>